<keyword evidence="4" id="KW-1185">Reference proteome</keyword>
<accession>A0A077ZN34</accession>
<dbReference type="SMART" id="SM00320">
    <property type="entry name" value="WD40"/>
    <property type="match status" value="1"/>
</dbReference>
<dbReference type="Pfam" id="PF21031">
    <property type="entry name" value="WDR54"/>
    <property type="match status" value="1"/>
</dbReference>
<feature type="repeat" description="WD" evidence="1">
    <location>
        <begin position="36"/>
        <end position="69"/>
    </location>
</feature>
<dbReference type="InterPro" id="IPR001680">
    <property type="entry name" value="WD40_rpt"/>
</dbReference>
<evidence type="ECO:0000313" key="4">
    <source>
        <dbReference type="Proteomes" id="UP000030665"/>
    </source>
</evidence>
<proteinExistence type="predicted"/>
<dbReference type="STRING" id="36087.A0A077ZN34"/>
<dbReference type="AlphaFoldDB" id="A0A077ZN34"/>
<protein>
    <submittedName>
        <fullName evidence="3">WD40 domain containing protein</fullName>
    </submittedName>
</protein>
<dbReference type="PROSITE" id="PS50082">
    <property type="entry name" value="WD_REPEATS_2"/>
    <property type="match status" value="1"/>
</dbReference>
<organism evidence="3 4">
    <name type="scientific">Trichuris trichiura</name>
    <name type="common">Whipworm</name>
    <name type="synonym">Trichocephalus trichiurus</name>
    <dbReference type="NCBI Taxonomy" id="36087"/>
    <lineage>
        <taxon>Eukaryota</taxon>
        <taxon>Metazoa</taxon>
        <taxon>Ecdysozoa</taxon>
        <taxon>Nematoda</taxon>
        <taxon>Enoplea</taxon>
        <taxon>Dorylaimia</taxon>
        <taxon>Trichinellida</taxon>
        <taxon>Trichuridae</taxon>
        <taxon>Trichuris</taxon>
    </lineage>
</organism>
<dbReference type="InterPro" id="IPR049546">
    <property type="entry name" value="WDR54_beta_prop"/>
</dbReference>
<evidence type="ECO:0000259" key="2">
    <source>
        <dbReference type="Pfam" id="PF21031"/>
    </source>
</evidence>
<feature type="domain" description="WD repeat-containing protein 54 beta-propeller" evidence="2">
    <location>
        <begin position="8"/>
        <end position="116"/>
    </location>
</feature>
<name>A0A077ZN34_TRITR</name>
<reference evidence="3" key="2">
    <citation type="submission" date="2014-03" db="EMBL/GenBank/DDBJ databases">
        <title>The whipworm genome and dual-species transcriptomics of an intimate host-pathogen interaction.</title>
        <authorList>
            <person name="Foth B.J."/>
            <person name="Tsai I.J."/>
            <person name="Reid A.J."/>
            <person name="Bancroft A.J."/>
            <person name="Nichol S."/>
            <person name="Tracey A."/>
            <person name="Holroyd N."/>
            <person name="Cotton J.A."/>
            <person name="Stanley E.J."/>
            <person name="Zarowiecki M."/>
            <person name="Liu J.Z."/>
            <person name="Huckvale T."/>
            <person name="Cooper P.J."/>
            <person name="Grencis R.K."/>
            <person name="Berriman M."/>
        </authorList>
    </citation>
    <scope>NUCLEOTIDE SEQUENCE [LARGE SCALE GENOMIC DNA]</scope>
</reference>
<dbReference type="OrthoDB" id="756370at2759"/>
<dbReference type="InterPro" id="IPR015943">
    <property type="entry name" value="WD40/YVTN_repeat-like_dom_sf"/>
</dbReference>
<dbReference type="Proteomes" id="UP000030665">
    <property type="component" value="Unassembled WGS sequence"/>
</dbReference>
<dbReference type="Gene3D" id="2.130.10.10">
    <property type="entry name" value="YVTN repeat-like/Quinoprotein amine dehydrogenase"/>
    <property type="match status" value="1"/>
</dbReference>
<sequence length="122" mass="13478">MSINRMVIYKDMLFCGTMPGLIVAYDINSADVVLEINAHSRPVTDLDANESTDQILSASEDSFIRIWHIGNVRDGQTNCSFSTSIANVPIVGACFANFDGSAFIASGYDYSTLFYFTQQQQQ</sequence>
<keyword evidence="1" id="KW-0853">WD repeat</keyword>
<dbReference type="PROSITE" id="PS50294">
    <property type="entry name" value="WD_REPEATS_REGION"/>
    <property type="match status" value="1"/>
</dbReference>
<dbReference type="InterPro" id="IPR036322">
    <property type="entry name" value="WD40_repeat_dom_sf"/>
</dbReference>
<gene>
    <name evidence="3" type="ORF">TTRE_0000963001</name>
</gene>
<evidence type="ECO:0000313" key="3">
    <source>
        <dbReference type="EMBL" id="CDW61193.1"/>
    </source>
</evidence>
<dbReference type="SUPFAM" id="SSF50978">
    <property type="entry name" value="WD40 repeat-like"/>
    <property type="match status" value="1"/>
</dbReference>
<reference evidence="3" key="1">
    <citation type="submission" date="2014-01" db="EMBL/GenBank/DDBJ databases">
        <authorList>
            <person name="Aslett M."/>
        </authorList>
    </citation>
    <scope>NUCLEOTIDE SEQUENCE</scope>
</reference>
<evidence type="ECO:0000256" key="1">
    <source>
        <dbReference type="PROSITE-ProRule" id="PRU00221"/>
    </source>
</evidence>
<dbReference type="EMBL" id="HG808123">
    <property type="protein sequence ID" value="CDW61193.1"/>
    <property type="molecule type" value="Genomic_DNA"/>
</dbReference>